<dbReference type="EnsemblPlants" id="ORUFI04G09300.1">
    <property type="protein sequence ID" value="ORUFI04G09300.1"/>
    <property type="gene ID" value="ORUFI04G09300"/>
</dbReference>
<keyword evidence="4 8" id="KW-0223">Dioxygenase</keyword>
<protein>
    <recommendedName>
        <fullName evidence="8">Acireductone dioxygenase</fullName>
    </recommendedName>
    <alternativeName>
        <fullName evidence="8">Acireductone dioxygenase (Fe(2+)-requiring)</fullName>
        <shortName evidence="8">ARD'</shortName>
        <shortName evidence="8">Fe-ARD</shortName>
        <ecNumber evidence="8">1.13.11.54</ecNumber>
    </alternativeName>
    <alternativeName>
        <fullName evidence="8">Acireductone dioxygenase (Ni(2+)-requiring)</fullName>
        <shortName evidence="8">ARD</shortName>
        <shortName evidence="8">Ni-ARD</shortName>
        <ecNumber evidence="8">1.13.11.53</ecNumber>
    </alternativeName>
</protein>
<dbReference type="Gramene" id="ORUFI04G09300.1">
    <property type="protein sequence ID" value="ORUFI04G09300.1"/>
    <property type="gene ID" value="ORUFI04G09300"/>
</dbReference>
<reference evidence="11" key="1">
    <citation type="submission" date="2013-06" db="EMBL/GenBank/DDBJ databases">
        <authorList>
            <person name="Zhao Q."/>
        </authorList>
    </citation>
    <scope>NUCLEOTIDE SEQUENCE</scope>
    <source>
        <strain evidence="11">cv. W1943</strain>
    </source>
</reference>
<dbReference type="GO" id="GO:0005737">
    <property type="term" value="C:cytoplasm"/>
    <property type="evidence" value="ECO:0007669"/>
    <property type="project" value="UniProtKB-SubCell"/>
</dbReference>
<evidence type="ECO:0000256" key="6">
    <source>
        <dbReference type="ARBA" id="ARBA00023004"/>
    </source>
</evidence>
<dbReference type="EC" id="1.13.11.54" evidence="8"/>
<comment type="pathway">
    <text evidence="8">Amino-acid biosynthesis; L-methionine biosynthesis via salvage pathway; L-methionine from S-methyl-5-thio-alpha-D-ribose 1-phosphate: step 5/6.</text>
</comment>
<dbReference type="CDD" id="cd02232">
    <property type="entry name" value="cupin_ARD"/>
    <property type="match status" value="1"/>
</dbReference>
<reference evidence="10" key="2">
    <citation type="submission" date="2015-06" db="UniProtKB">
        <authorList>
            <consortium name="EnsemblPlants"/>
        </authorList>
    </citation>
    <scope>IDENTIFICATION</scope>
</reference>
<name>A0A0E0P7K2_ORYRU</name>
<evidence type="ECO:0000256" key="9">
    <source>
        <dbReference type="SAM" id="SignalP"/>
    </source>
</evidence>
<dbReference type="GO" id="GO:0005506">
    <property type="term" value="F:iron ion binding"/>
    <property type="evidence" value="ECO:0007669"/>
    <property type="project" value="UniProtKB-UniRule"/>
</dbReference>
<comment type="similarity">
    <text evidence="8">Belongs to the acireductone dioxygenase (ARD) family.</text>
</comment>
<feature type="binding site" evidence="8">
    <location>
        <position position="178"/>
    </location>
    <ligand>
        <name>Ni(2+)</name>
        <dbReference type="ChEBI" id="CHEBI:49786"/>
        <note>for nickel-dependent acireductone dioxygenase activity</note>
    </ligand>
</feature>
<evidence type="ECO:0000256" key="2">
    <source>
        <dbReference type="ARBA" id="ARBA00022490"/>
    </source>
</evidence>
<dbReference type="FunFam" id="2.60.120.10:FF:000031">
    <property type="entry name" value="1,2-dihydroxy-3-keto-5-methylthiopentene dioxygenase"/>
    <property type="match status" value="1"/>
</dbReference>
<dbReference type="GO" id="GO:0005886">
    <property type="term" value="C:plasma membrane"/>
    <property type="evidence" value="ECO:0007669"/>
    <property type="project" value="UniProtKB-SubCell"/>
</dbReference>
<dbReference type="GO" id="GO:0016151">
    <property type="term" value="F:nickel cation binding"/>
    <property type="evidence" value="ECO:0007669"/>
    <property type="project" value="UniProtKB-UniRule"/>
</dbReference>
<keyword evidence="8" id="KW-0533">Nickel</keyword>
<keyword evidence="7 8" id="KW-0539">Nucleus</keyword>
<feature type="binding site" evidence="8">
    <location>
        <position position="180"/>
    </location>
    <ligand>
        <name>Ni(2+)</name>
        <dbReference type="ChEBI" id="CHEBI:49786"/>
        <note>for nickel-dependent acireductone dioxygenase activity</note>
    </ligand>
</feature>
<dbReference type="InterPro" id="IPR011051">
    <property type="entry name" value="RmlC_Cupin_sf"/>
</dbReference>
<organism evidence="10 11">
    <name type="scientific">Oryza rufipogon</name>
    <name type="common">Brownbeard rice</name>
    <name type="synonym">Asian wild rice</name>
    <dbReference type="NCBI Taxonomy" id="4529"/>
    <lineage>
        <taxon>Eukaryota</taxon>
        <taxon>Viridiplantae</taxon>
        <taxon>Streptophyta</taxon>
        <taxon>Embryophyta</taxon>
        <taxon>Tracheophyta</taxon>
        <taxon>Spermatophyta</taxon>
        <taxon>Magnoliopsida</taxon>
        <taxon>Liliopsida</taxon>
        <taxon>Poales</taxon>
        <taxon>Poaceae</taxon>
        <taxon>BOP clade</taxon>
        <taxon>Oryzoideae</taxon>
        <taxon>Oryzeae</taxon>
        <taxon>Oryzinae</taxon>
        <taxon>Oryza</taxon>
    </lineage>
</organism>
<dbReference type="SUPFAM" id="SSF51182">
    <property type="entry name" value="RmlC-like cupins"/>
    <property type="match status" value="1"/>
</dbReference>
<dbReference type="InterPro" id="IPR004313">
    <property type="entry name" value="ARD"/>
</dbReference>
<comment type="function">
    <text evidence="8">Catalyzes 2 different reactions between oxygen and the acireductone 1,2-dihydroxy-3-keto-5-methylthiopentene (DHK-MTPene) depending upon the metal bound in the active site. Fe-containing acireductone dioxygenase (Fe-ARD) produces formate and 2-keto-4-methylthiobutyrate (KMTB), the alpha-ketoacid precursor of methionine in the methionine recycle pathway. Ni-containing acireductone dioxygenase (Ni-ARD) produces methylthiopropionate, carbon monoxide and formate, and does not lie on the methionine recycle pathway.</text>
</comment>
<evidence type="ECO:0000313" key="10">
    <source>
        <dbReference type="EnsemblPlants" id="ORUFI04G09300.1"/>
    </source>
</evidence>
<evidence type="ECO:0000256" key="7">
    <source>
        <dbReference type="ARBA" id="ARBA00023242"/>
    </source>
</evidence>
<dbReference type="PANTHER" id="PTHR23418:SF12">
    <property type="entry name" value="ACIREDUCTONE DIOXYGENASE 3"/>
    <property type="match status" value="1"/>
</dbReference>
<dbReference type="HOGENOM" id="CLU_090154_0_0_1"/>
<evidence type="ECO:0000256" key="4">
    <source>
        <dbReference type="ARBA" id="ARBA00022964"/>
    </source>
</evidence>
<evidence type="ECO:0000313" key="11">
    <source>
        <dbReference type="Proteomes" id="UP000008022"/>
    </source>
</evidence>
<dbReference type="UniPathway" id="UPA00904">
    <property type="reaction ID" value="UER00878"/>
</dbReference>
<keyword evidence="9" id="KW-0732">Signal</keyword>
<accession>A0A0E0P7K2</accession>
<dbReference type="eggNOG" id="KOG2107">
    <property type="taxonomic scope" value="Eukaryota"/>
</dbReference>
<comment type="cofactor">
    <cofactor evidence="8">
        <name>Fe(2+)</name>
        <dbReference type="ChEBI" id="CHEBI:29033"/>
    </cofactor>
    <cofactor evidence="8">
        <name>Ni(2+)</name>
        <dbReference type="ChEBI" id="CHEBI:49786"/>
    </cofactor>
    <text evidence="8">Binds either 1 Fe or Ni cation per monomer. Iron-binding promotes an acireductone dioxygenase reaction producing 2-keto-4-methylthiobutyrate, while nickel-binding promotes an acireductone dioxygenase reaction producing 3-(methylsulfanyl)propanoate.</text>
</comment>
<dbReference type="PANTHER" id="PTHR23418">
    <property type="entry name" value="ACIREDUCTONE DIOXYGENASE"/>
    <property type="match status" value="1"/>
</dbReference>
<comment type="catalytic activity">
    <reaction evidence="8">
        <text>1,2-dihydroxy-5-(methylsulfanyl)pent-1-en-3-one + O2 = 4-methylsulfanyl-2-oxobutanoate + formate + 2 H(+)</text>
        <dbReference type="Rhea" id="RHEA:24504"/>
        <dbReference type="ChEBI" id="CHEBI:15378"/>
        <dbReference type="ChEBI" id="CHEBI:15379"/>
        <dbReference type="ChEBI" id="CHEBI:15740"/>
        <dbReference type="ChEBI" id="CHEBI:16723"/>
        <dbReference type="ChEBI" id="CHEBI:49252"/>
        <dbReference type="EC" id="1.13.11.54"/>
    </reaction>
</comment>
<dbReference type="STRING" id="4529.A0A0E0P7K2"/>
<keyword evidence="11" id="KW-1185">Reference proteome</keyword>
<feature type="binding site" evidence="8">
    <location>
        <position position="223"/>
    </location>
    <ligand>
        <name>Fe(2+)</name>
        <dbReference type="ChEBI" id="CHEBI:29033"/>
        <note>for iron-dependent acireductone dioxygenase activity</note>
    </ligand>
</feature>
<feature type="binding site" evidence="8">
    <location>
        <position position="178"/>
    </location>
    <ligand>
        <name>Fe(2+)</name>
        <dbReference type="ChEBI" id="CHEBI:29033"/>
        <note>for iron-dependent acireductone dioxygenase activity</note>
    </ligand>
</feature>
<feature type="chain" id="PRO_5002369849" description="Acireductone dioxygenase" evidence="9">
    <location>
        <begin position="39"/>
        <end position="295"/>
    </location>
</feature>
<feature type="signal peptide" evidence="9">
    <location>
        <begin position="1"/>
        <end position="38"/>
    </location>
</feature>
<keyword evidence="8" id="KW-0486">Methionine biosynthesis</keyword>
<evidence type="ECO:0000256" key="3">
    <source>
        <dbReference type="ARBA" id="ARBA00022723"/>
    </source>
</evidence>
<dbReference type="GO" id="GO:0019509">
    <property type="term" value="P:L-methionine salvage from methylthioadenosine"/>
    <property type="evidence" value="ECO:0007669"/>
    <property type="project" value="UniProtKB-UniRule"/>
</dbReference>
<feature type="binding site" evidence="8">
    <location>
        <position position="223"/>
    </location>
    <ligand>
        <name>Ni(2+)</name>
        <dbReference type="ChEBI" id="CHEBI:49786"/>
        <note>for nickel-dependent acireductone dioxygenase activity</note>
    </ligand>
</feature>
<keyword evidence="6 8" id="KW-0408">Iron</keyword>
<comment type="subcellular location">
    <subcellularLocation>
        <location evidence="1">Cell membrane</location>
        <topology evidence="1">Peripheral membrane protein</topology>
        <orientation evidence="1">Cytoplasmic side</orientation>
    </subcellularLocation>
    <subcellularLocation>
        <location evidence="8">Cytoplasm</location>
    </subcellularLocation>
    <subcellularLocation>
        <location evidence="8">Nucleus</location>
    </subcellularLocation>
</comment>
<evidence type="ECO:0000256" key="1">
    <source>
        <dbReference type="ARBA" id="ARBA00004413"/>
    </source>
</evidence>
<evidence type="ECO:0000256" key="8">
    <source>
        <dbReference type="HAMAP-Rule" id="MF_03154"/>
    </source>
</evidence>
<feature type="binding site" evidence="8">
    <location>
        <position position="184"/>
    </location>
    <ligand>
        <name>Fe(2+)</name>
        <dbReference type="ChEBI" id="CHEBI:29033"/>
        <note>for iron-dependent acireductone dioxygenase activity</note>
    </ligand>
</feature>
<keyword evidence="8" id="KW-0028">Amino-acid biosynthesis</keyword>
<dbReference type="GO" id="GO:0010309">
    <property type="term" value="F:acireductone dioxygenase [iron(II)-requiring] activity"/>
    <property type="evidence" value="ECO:0007669"/>
    <property type="project" value="UniProtKB-UniRule"/>
</dbReference>
<keyword evidence="3 8" id="KW-0479">Metal-binding</keyword>
<dbReference type="EC" id="1.13.11.53" evidence="8"/>
<sequence length="295" mass="34009">MMQAKKPRSPLMMLIAKKPLLLLLLLLVLLVLEPRSSAEANLVGVNGGETDERRLESLVDDELPFSQLGLGFPTTVVAGGSENDVEEVVQAWYMDDDDNAEEDQRLPHRHQPDDLLPLAKLLDLGLVAMRLDADNHEHDENLKIMREQRGYLHMDIVELTPEKMPNYEVMIKRFFEEHLHTDEEVRYCLDGSGYFDVRDENDKWVRVSVRKGALIVVPAGIYHRFTLDTNNYIKMGPGGLLFGFLQTMRLFSGGPDWTAYNRPHDHLPERKKYLEALHNRTPRFGQLHRIRSKME</sequence>
<dbReference type="Gene3D" id="2.60.120.10">
    <property type="entry name" value="Jelly Rolls"/>
    <property type="match status" value="1"/>
</dbReference>
<comment type="catalytic activity">
    <reaction evidence="8">
        <text>1,2-dihydroxy-5-(methylsulfanyl)pent-1-en-3-one + O2 = 3-(methylsulfanyl)propanoate + CO + formate + 2 H(+)</text>
        <dbReference type="Rhea" id="RHEA:14161"/>
        <dbReference type="ChEBI" id="CHEBI:15378"/>
        <dbReference type="ChEBI" id="CHEBI:15379"/>
        <dbReference type="ChEBI" id="CHEBI:15740"/>
        <dbReference type="ChEBI" id="CHEBI:17245"/>
        <dbReference type="ChEBI" id="CHEBI:49016"/>
        <dbReference type="ChEBI" id="CHEBI:49252"/>
        <dbReference type="EC" id="1.13.11.53"/>
    </reaction>
</comment>
<dbReference type="GO" id="GO:0010308">
    <property type="term" value="F:acireductone dioxygenase (Ni2+-requiring) activity"/>
    <property type="evidence" value="ECO:0007669"/>
    <property type="project" value="UniProtKB-UniRule"/>
</dbReference>
<dbReference type="Pfam" id="PF03079">
    <property type="entry name" value="ARD"/>
    <property type="match status" value="1"/>
</dbReference>
<dbReference type="GO" id="GO:0005634">
    <property type="term" value="C:nucleus"/>
    <property type="evidence" value="ECO:0007669"/>
    <property type="project" value="UniProtKB-SubCell"/>
</dbReference>
<dbReference type="HAMAP" id="MF_03154">
    <property type="entry name" value="Salvage_MtnD_euk"/>
    <property type="match status" value="1"/>
</dbReference>
<dbReference type="OMA" id="GPDWTAY"/>
<dbReference type="InterPro" id="IPR027496">
    <property type="entry name" value="ARD_euk"/>
</dbReference>
<dbReference type="InterPro" id="IPR014710">
    <property type="entry name" value="RmlC-like_jellyroll"/>
</dbReference>
<keyword evidence="5 8" id="KW-0560">Oxidoreductase</keyword>
<evidence type="ECO:0000256" key="5">
    <source>
        <dbReference type="ARBA" id="ARBA00023002"/>
    </source>
</evidence>
<dbReference type="AlphaFoldDB" id="A0A0E0P7K2"/>
<feature type="binding site" evidence="8">
    <location>
        <position position="184"/>
    </location>
    <ligand>
        <name>Ni(2+)</name>
        <dbReference type="ChEBI" id="CHEBI:49786"/>
        <note>for nickel-dependent acireductone dioxygenase activity</note>
    </ligand>
</feature>
<dbReference type="Proteomes" id="UP000008022">
    <property type="component" value="Unassembled WGS sequence"/>
</dbReference>
<feature type="binding site" evidence="8">
    <location>
        <position position="180"/>
    </location>
    <ligand>
        <name>Fe(2+)</name>
        <dbReference type="ChEBI" id="CHEBI:29033"/>
        <note>for iron-dependent acireductone dioxygenase activity</note>
    </ligand>
</feature>
<keyword evidence="2 8" id="KW-0963">Cytoplasm</keyword>
<proteinExistence type="inferred from homology"/>